<protein>
    <submittedName>
        <fullName evidence="2">Uncharacterized protein</fullName>
    </submittedName>
</protein>
<gene>
    <name evidence="2" type="ORF">ACFFTU_17300</name>
</gene>
<dbReference type="Proteomes" id="UP001589718">
    <property type="component" value="Unassembled WGS sequence"/>
</dbReference>
<evidence type="ECO:0000313" key="3">
    <source>
        <dbReference type="Proteomes" id="UP001589718"/>
    </source>
</evidence>
<name>A0ABV5PES9_STRCM</name>
<keyword evidence="1" id="KW-1133">Transmembrane helix</keyword>
<proteinExistence type="predicted"/>
<sequence>MKANGMRLLMWLAVLVELMAVFQHDLMGRTWQEGFAVGGACALVGLCAARVTGRTPAR</sequence>
<keyword evidence="1" id="KW-0812">Transmembrane</keyword>
<reference evidence="2 3" key="1">
    <citation type="submission" date="2024-09" db="EMBL/GenBank/DDBJ databases">
        <authorList>
            <person name="Sun Q."/>
            <person name="Mori K."/>
        </authorList>
    </citation>
    <scope>NUCLEOTIDE SEQUENCE [LARGE SCALE GENOMIC DNA]</scope>
    <source>
        <strain evidence="2 3">JCM 4362</strain>
    </source>
</reference>
<evidence type="ECO:0000313" key="2">
    <source>
        <dbReference type="EMBL" id="MFB9521703.1"/>
    </source>
</evidence>
<evidence type="ECO:0000256" key="1">
    <source>
        <dbReference type="SAM" id="Phobius"/>
    </source>
</evidence>
<keyword evidence="3" id="KW-1185">Reference proteome</keyword>
<organism evidence="2 3">
    <name type="scientific">Streptomyces cremeus</name>
    <dbReference type="NCBI Taxonomy" id="66881"/>
    <lineage>
        <taxon>Bacteria</taxon>
        <taxon>Bacillati</taxon>
        <taxon>Actinomycetota</taxon>
        <taxon>Actinomycetes</taxon>
        <taxon>Kitasatosporales</taxon>
        <taxon>Streptomycetaceae</taxon>
        <taxon>Streptomyces</taxon>
    </lineage>
</organism>
<comment type="caution">
    <text evidence="2">The sequence shown here is derived from an EMBL/GenBank/DDBJ whole genome shotgun (WGS) entry which is preliminary data.</text>
</comment>
<accession>A0ABV5PES9</accession>
<keyword evidence="1" id="KW-0472">Membrane</keyword>
<feature type="transmembrane region" description="Helical" evidence="1">
    <location>
        <begin position="36"/>
        <end position="53"/>
    </location>
</feature>
<dbReference type="RefSeq" id="WP_345228480.1">
    <property type="nucleotide sequence ID" value="NZ_BAAAXE010000015.1"/>
</dbReference>
<dbReference type="EMBL" id="JBHMCR010000009">
    <property type="protein sequence ID" value="MFB9521703.1"/>
    <property type="molecule type" value="Genomic_DNA"/>
</dbReference>